<keyword evidence="3" id="KW-1185">Reference proteome</keyword>
<dbReference type="KEGG" id="scs:Sta7437_1015"/>
<organism evidence="2 3">
    <name type="scientific">Stanieria cyanosphaera (strain ATCC 29371 / PCC 7437)</name>
    <dbReference type="NCBI Taxonomy" id="111780"/>
    <lineage>
        <taxon>Bacteria</taxon>
        <taxon>Bacillati</taxon>
        <taxon>Cyanobacteriota</taxon>
        <taxon>Cyanophyceae</taxon>
        <taxon>Pleurocapsales</taxon>
        <taxon>Dermocarpellaceae</taxon>
        <taxon>Stanieria</taxon>
    </lineage>
</organism>
<dbReference type="RefSeq" id="WP_015192268.1">
    <property type="nucleotide sequence ID" value="NC_019748.1"/>
</dbReference>
<evidence type="ECO:0000313" key="3">
    <source>
        <dbReference type="Proteomes" id="UP000010473"/>
    </source>
</evidence>
<dbReference type="PATRIC" id="fig|111780.3.peg.1056"/>
<dbReference type="GO" id="GO:0030170">
    <property type="term" value="F:pyridoxal phosphate binding"/>
    <property type="evidence" value="ECO:0007669"/>
    <property type="project" value="InterPro"/>
</dbReference>
<dbReference type="OrthoDB" id="581532at2"/>
<evidence type="ECO:0000259" key="1">
    <source>
        <dbReference type="PROSITE" id="PS51340"/>
    </source>
</evidence>
<name>K9XPR1_STAC7</name>
<dbReference type="PANTHER" id="PTHR14237">
    <property type="entry name" value="MOLYBDOPTERIN COFACTOR SULFURASE MOSC"/>
    <property type="match status" value="1"/>
</dbReference>
<dbReference type="Proteomes" id="UP000010473">
    <property type="component" value="Chromosome"/>
</dbReference>
<dbReference type="SUPFAM" id="SSF50800">
    <property type="entry name" value="PK beta-barrel domain-like"/>
    <property type="match status" value="1"/>
</dbReference>
<dbReference type="InterPro" id="IPR005302">
    <property type="entry name" value="MoCF_Sase_C"/>
</dbReference>
<dbReference type="InterPro" id="IPR011037">
    <property type="entry name" value="Pyrv_Knase-like_insert_dom_sf"/>
</dbReference>
<reference evidence="3" key="1">
    <citation type="journal article" date="2013" name="Proc. Natl. Acad. Sci. U.S.A.">
        <title>Improving the coverage of the cyanobacterial phylum using diversity-driven genome sequencing.</title>
        <authorList>
            <person name="Shih P.M."/>
            <person name="Wu D."/>
            <person name="Latifi A."/>
            <person name="Axen S.D."/>
            <person name="Fewer D.P."/>
            <person name="Talla E."/>
            <person name="Calteau A."/>
            <person name="Cai F."/>
            <person name="Tandeau de Marsac N."/>
            <person name="Rippka R."/>
            <person name="Herdman M."/>
            <person name="Sivonen K."/>
            <person name="Coursin T."/>
            <person name="Laurent T."/>
            <person name="Goodwin L."/>
            <person name="Nolan M."/>
            <person name="Davenport K.W."/>
            <person name="Han C.S."/>
            <person name="Rubin E.M."/>
            <person name="Eisen J.A."/>
            <person name="Woyke T."/>
            <person name="Gugger M."/>
            <person name="Kerfeld C.A."/>
        </authorList>
    </citation>
    <scope>NUCLEOTIDE SEQUENCE [LARGE SCALE GENOMIC DNA]</scope>
    <source>
        <strain evidence="3">ATCC 29371 / PCC 7437</strain>
    </source>
</reference>
<dbReference type="STRING" id="111780.Sta7437_1015"/>
<dbReference type="EMBL" id="CP003653">
    <property type="protein sequence ID" value="AFZ34595.1"/>
    <property type="molecule type" value="Genomic_DNA"/>
</dbReference>
<dbReference type="AlphaFoldDB" id="K9XPR1"/>
<dbReference type="GO" id="GO:0003824">
    <property type="term" value="F:catalytic activity"/>
    <property type="evidence" value="ECO:0007669"/>
    <property type="project" value="InterPro"/>
</dbReference>
<dbReference type="GO" id="GO:0030151">
    <property type="term" value="F:molybdenum ion binding"/>
    <property type="evidence" value="ECO:0007669"/>
    <property type="project" value="InterPro"/>
</dbReference>
<protein>
    <submittedName>
        <fullName evidence="2">MOSC domain containing protein</fullName>
    </submittedName>
</protein>
<dbReference type="SUPFAM" id="SSF141673">
    <property type="entry name" value="MOSC N-terminal domain-like"/>
    <property type="match status" value="1"/>
</dbReference>
<dbReference type="eggNOG" id="COG3217">
    <property type="taxonomic scope" value="Bacteria"/>
</dbReference>
<sequence length="289" mass="33160">MIVSELCIYPIKSCQGIKVQQAQVTPKGFAWDREMMLINQQGKFLTQRQYPLLAKVKVELVEDGIALKTQDNSVEPINFTPTLTGNEIEVEIWRDRTIAIDQGDQLAQWFHQVLQLESNKECRLVRQSPQHIRPVNQKYAFKGDEMVSFADGYPFLLTATASLQELNARIHEMYQQPKQTIPMDRFRPNIVVETTEPFIEDKWKSIQIGEVIFSVVKPCSRCIITTTDQQTGTRDESREPLRSLGTFRQFAEQGVMFGENMTPQTTGSIRVGDSLKVLQFRGQSYSSYQ</sequence>
<dbReference type="HOGENOM" id="CLU_028286_0_2_3"/>
<dbReference type="Pfam" id="PF03476">
    <property type="entry name" value="MOSC_N"/>
    <property type="match status" value="1"/>
</dbReference>
<accession>K9XPR1</accession>
<feature type="domain" description="MOSC" evidence="1">
    <location>
        <begin position="127"/>
        <end position="278"/>
    </location>
</feature>
<dbReference type="PANTHER" id="PTHR14237:SF19">
    <property type="entry name" value="MITOCHONDRIAL AMIDOXIME REDUCING COMPONENT 1"/>
    <property type="match status" value="1"/>
</dbReference>
<gene>
    <name evidence="2" type="ordered locus">Sta7437_1015</name>
</gene>
<dbReference type="PROSITE" id="PS51340">
    <property type="entry name" value="MOSC"/>
    <property type="match status" value="1"/>
</dbReference>
<dbReference type="InterPro" id="IPR005303">
    <property type="entry name" value="MOCOS_middle"/>
</dbReference>
<dbReference type="Pfam" id="PF03473">
    <property type="entry name" value="MOSC"/>
    <property type="match status" value="1"/>
</dbReference>
<proteinExistence type="predicted"/>
<evidence type="ECO:0000313" key="2">
    <source>
        <dbReference type="EMBL" id="AFZ34595.1"/>
    </source>
</evidence>